<dbReference type="InterPro" id="IPR004147">
    <property type="entry name" value="ABC1_dom"/>
</dbReference>
<dbReference type="PROSITE" id="PS50011">
    <property type="entry name" value="PROTEIN_KINASE_DOM"/>
    <property type="match status" value="1"/>
</dbReference>
<dbReference type="AlphaFoldDB" id="A0A7C9ADT2"/>
<dbReference type="PANTHER" id="PTHR10566">
    <property type="entry name" value="CHAPERONE-ACTIVITY OF BC1 COMPLEX CABC1 -RELATED"/>
    <property type="match status" value="1"/>
</dbReference>
<dbReference type="InterPro" id="IPR050154">
    <property type="entry name" value="UbiB_kinase"/>
</dbReference>
<feature type="domain" description="Protein kinase" evidence="2">
    <location>
        <begin position="249"/>
        <end position="481"/>
    </location>
</feature>
<evidence type="ECO:0000313" key="3">
    <source>
        <dbReference type="EMBL" id="MBA4665719.1"/>
    </source>
</evidence>
<accession>A0A7C9ADT2</accession>
<dbReference type="PANTHER" id="PTHR10566:SF120">
    <property type="entry name" value="PROTEIN ACTIVITY OF BC1 COMPLEX KINASE 3, CHLOROPLASTIC"/>
    <property type="match status" value="1"/>
</dbReference>
<reference evidence="3" key="2">
    <citation type="submission" date="2020-07" db="EMBL/GenBank/DDBJ databases">
        <authorList>
            <person name="Vera ALvarez R."/>
            <person name="Arias-Moreno D.M."/>
            <person name="Jimenez-Jacinto V."/>
            <person name="Jimenez-Bremont J.F."/>
            <person name="Swaminathan K."/>
            <person name="Moose S.P."/>
            <person name="Guerrero-Gonzalez M.L."/>
            <person name="Marino-Ramirez L."/>
            <person name="Landsman D."/>
            <person name="Rodriguez-Kessler M."/>
            <person name="Delgado-Sanchez P."/>
        </authorList>
    </citation>
    <scope>NUCLEOTIDE SEQUENCE</scope>
    <source>
        <tissue evidence="3">Cladode</tissue>
    </source>
</reference>
<proteinExistence type="inferred from homology"/>
<dbReference type="InterPro" id="IPR000719">
    <property type="entry name" value="Prot_kinase_dom"/>
</dbReference>
<dbReference type="Pfam" id="PF03109">
    <property type="entry name" value="ABC1"/>
    <property type="match status" value="1"/>
</dbReference>
<dbReference type="Gene3D" id="1.10.510.10">
    <property type="entry name" value="Transferase(Phosphotransferase) domain 1"/>
    <property type="match status" value="1"/>
</dbReference>
<dbReference type="GO" id="GO:0004672">
    <property type="term" value="F:protein kinase activity"/>
    <property type="evidence" value="ECO:0007669"/>
    <property type="project" value="InterPro"/>
</dbReference>
<dbReference type="EMBL" id="GISG01228111">
    <property type="protein sequence ID" value="MBA4665719.1"/>
    <property type="molecule type" value="Transcribed_RNA"/>
</dbReference>
<dbReference type="SUPFAM" id="SSF56112">
    <property type="entry name" value="Protein kinase-like (PK-like)"/>
    <property type="match status" value="1"/>
</dbReference>
<organism evidence="3">
    <name type="scientific">Opuntia streptacantha</name>
    <name type="common">Prickly pear cactus</name>
    <name type="synonym">Opuntia cardona</name>
    <dbReference type="NCBI Taxonomy" id="393608"/>
    <lineage>
        <taxon>Eukaryota</taxon>
        <taxon>Viridiplantae</taxon>
        <taxon>Streptophyta</taxon>
        <taxon>Embryophyta</taxon>
        <taxon>Tracheophyta</taxon>
        <taxon>Spermatophyta</taxon>
        <taxon>Magnoliopsida</taxon>
        <taxon>eudicotyledons</taxon>
        <taxon>Gunneridae</taxon>
        <taxon>Pentapetalae</taxon>
        <taxon>Caryophyllales</taxon>
        <taxon>Cactineae</taxon>
        <taxon>Cactaceae</taxon>
        <taxon>Opuntioideae</taxon>
        <taxon>Opuntia</taxon>
    </lineage>
</organism>
<evidence type="ECO:0000256" key="1">
    <source>
        <dbReference type="ARBA" id="ARBA00009670"/>
    </source>
</evidence>
<name>A0A7C9ADT2_OPUST</name>
<dbReference type="GO" id="GO:0005524">
    <property type="term" value="F:ATP binding"/>
    <property type="evidence" value="ECO:0007669"/>
    <property type="project" value="InterPro"/>
</dbReference>
<evidence type="ECO:0000259" key="2">
    <source>
        <dbReference type="PROSITE" id="PS50011"/>
    </source>
</evidence>
<comment type="similarity">
    <text evidence="1">Belongs to the protein kinase superfamily. ADCK protein kinase family.</text>
</comment>
<dbReference type="InterPro" id="IPR011009">
    <property type="entry name" value="Kinase-like_dom_sf"/>
</dbReference>
<protein>
    <recommendedName>
        <fullName evidence="2">Protein kinase domain-containing protein</fullName>
    </recommendedName>
</protein>
<dbReference type="CDD" id="cd05121">
    <property type="entry name" value="ABC1_ADCK3-like"/>
    <property type="match status" value="1"/>
</dbReference>
<reference evidence="3" key="1">
    <citation type="journal article" date="2013" name="J. Plant Res.">
        <title>Effect of fungi and light on seed germination of three Opuntia species from semiarid lands of central Mexico.</title>
        <authorList>
            <person name="Delgado-Sanchez P."/>
            <person name="Jimenez-Bremont J.F."/>
            <person name="Guerrero-Gonzalez Mde L."/>
            <person name="Flores J."/>
        </authorList>
    </citation>
    <scope>NUCLEOTIDE SEQUENCE</scope>
    <source>
        <tissue evidence="3">Cladode</tissue>
    </source>
</reference>
<sequence>MATATGQPSAVGPSNFLLSLNSNYCPVHLSVVKFTRTKSSHRCSGQRRRARAVTRSALVEANKSSVPVLSDNTGRSSGISKSEVIQSTGDAARGGGNSFLAIAKSTWNRADDMQAEARAMARAASASVYSPEMLADKYGSRPLMVLRRTSEIILGLGSFAFTLWLDQRKGLLNQNKRLRATQLRQVFTGLGPTFVKIGQGLSTRPDICPPEYLEELAELQDALPTFPNAEAFACIEKELGFPLEDIYSSISPDPIAAASLGQVYKAQLKYSGQTVAVKVQRPGIEEAIGLDFYLIRGVASFINRYVDIVTTDVVALVDEFARRVYQELNYVQEGKNARRFKKLYADKQDVLVPDIFWDYTSGKVLTMEWIDGVKLSEQVAIERQGLKLLDLVNIGIQCSLRQLLEYGYFHADPHPGNLLATPEGKLAFIDFGMMSETPEEARNSLMMHLLQLLVNSISKHLWMGLGPCSISIHSMFQHIMR</sequence>